<dbReference type="EMBL" id="JAAKZF010000003">
    <property type="protein sequence ID" value="NGO50378.1"/>
    <property type="molecule type" value="Genomic_DNA"/>
</dbReference>
<evidence type="ECO:0000313" key="2">
    <source>
        <dbReference type="Proteomes" id="UP001642900"/>
    </source>
</evidence>
<dbReference type="InterPro" id="IPR035093">
    <property type="entry name" value="RelE/ParE_toxin_dom_sf"/>
</dbReference>
<evidence type="ECO:0000313" key="1">
    <source>
        <dbReference type="EMBL" id="NGO50378.1"/>
    </source>
</evidence>
<keyword evidence="2" id="KW-1185">Reference proteome</keyword>
<dbReference type="AlphaFoldDB" id="A0A6G4W7S7"/>
<dbReference type="RefSeq" id="WP_165023798.1">
    <property type="nucleotide sequence ID" value="NZ_JAAKZF010000003.1"/>
</dbReference>
<sequence>MKIRSVRHRGLKRFIEDDDGRGIKPELINRARNVLAVLISAQDMDEVSGPPGWRIHKLTGDRAGTWSISVSGNWRITFDLDGAEIVNLDIEDYH</sequence>
<dbReference type="Pfam" id="PF05015">
    <property type="entry name" value="HigB-like_toxin"/>
    <property type="match status" value="1"/>
</dbReference>
<organism evidence="1 2">
    <name type="scientific">Allomesorhizobium camelthorni</name>
    <dbReference type="NCBI Taxonomy" id="475069"/>
    <lineage>
        <taxon>Bacteria</taxon>
        <taxon>Pseudomonadati</taxon>
        <taxon>Pseudomonadota</taxon>
        <taxon>Alphaproteobacteria</taxon>
        <taxon>Hyphomicrobiales</taxon>
        <taxon>Phyllobacteriaceae</taxon>
        <taxon>Allomesorhizobium</taxon>
    </lineage>
</organism>
<reference evidence="1 2" key="1">
    <citation type="submission" date="2020-02" db="EMBL/GenBank/DDBJ databases">
        <title>Genome sequence of strain CCNWXJ40-4.</title>
        <authorList>
            <person name="Gao J."/>
            <person name="Sun J."/>
        </authorList>
    </citation>
    <scope>NUCLEOTIDE SEQUENCE [LARGE SCALE GENOMIC DNA]</scope>
    <source>
        <strain evidence="1 2">CCNWXJ 40-4</strain>
    </source>
</reference>
<protein>
    <submittedName>
        <fullName evidence="1">Plasmid maintenance system killer</fullName>
    </submittedName>
</protein>
<dbReference type="PANTHER" id="PTHR40266">
    <property type="entry name" value="TOXIN HIGB-1"/>
    <property type="match status" value="1"/>
</dbReference>
<dbReference type="Proteomes" id="UP001642900">
    <property type="component" value="Unassembled WGS sequence"/>
</dbReference>
<proteinExistence type="predicted"/>
<name>A0A6G4W7S7_9HYPH</name>
<accession>A0A6G4W7S7</accession>
<dbReference type="InterPro" id="IPR007711">
    <property type="entry name" value="HigB-1"/>
</dbReference>
<comment type="caution">
    <text evidence="1">The sequence shown here is derived from an EMBL/GenBank/DDBJ whole genome shotgun (WGS) entry which is preliminary data.</text>
</comment>
<dbReference type="Gene3D" id="3.30.2310.20">
    <property type="entry name" value="RelE-like"/>
    <property type="match status" value="1"/>
</dbReference>
<dbReference type="PANTHER" id="PTHR40266:SF2">
    <property type="entry name" value="TOXIN HIGB-1"/>
    <property type="match status" value="1"/>
</dbReference>
<dbReference type="SUPFAM" id="SSF143011">
    <property type="entry name" value="RelE-like"/>
    <property type="match status" value="1"/>
</dbReference>
<gene>
    <name evidence="1" type="ORF">G6N73_04150</name>
</gene>